<comment type="caution">
    <text evidence="4">The sequence shown here is derived from an EMBL/GenBank/DDBJ whole genome shotgun (WGS) entry which is preliminary data.</text>
</comment>
<evidence type="ECO:0000313" key="4">
    <source>
        <dbReference type="EMBL" id="GLH98818.1"/>
    </source>
</evidence>
<reference evidence="4" key="1">
    <citation type="submission" date="2022-12" db="EMBL/GenBank/DDBJ databases">
        <title>New Phytohabitans aurantiacus sp. RD004123 nov., an actinomycete isolated from soil.</title>
        <authorList>
            <person name="Triningsih D.W."/>
            <person name="Harunari E."/>
            <person name="Igarashi Y."/>
        </authorList>
    </citation>
    <scope>NUCLEOTIDE SEQUENCE</scope>
    <source>
        <strain evidence="4">RD004123</strain>
    </source>
</reference>
<dbReference type="SMART" id="SM00858">
    <property type="entry name" value="SAF"/>
    <property type="match status" value="1"/>
</dbReference>
<evidence type="ECO:0000256" key="2">
    <source>
        <dbReference type="SAM" id="Phobius"/>
    </source>
</evidence>
<dbReference type="Pfam" id="PF08666">
    <property type="entry name" value="SAF"/>
    <property type="match status" value="1"/>
</dbReference>
<dbReference type="InterPro" id="IPR013974">
    <property type="entry name" value="SAF"/>
</dbReference>
<sequence length="242" mass="23975">MSAIPLRQAPQRSAPLRSMTAPTAAATGGGGQPPGAVFGRRVRPVRLLASVLLVLAFAVAGAVLAGRLDQRLPVLATSRPLAAGQTITDADLTVVHVAVQGVSLVPETQRDDVVGGTAAVPLPAGVMLSADQVGAPGWPPAGKAVAAVAVKAGRLPSTITAGAHVTVIAVPAADTVDPSTQDVAVRAEATVVHLGTADQFDAGQAGVVGGEVPVSLLMDAAAANQLATTRGDVSLVHHGPGR</sequence>
<proteinExistence type="predicted"/>
<dbReference type="EMBL" id="BSDI01000019">
    <property type="protein sequence ID" value="GLH98818.1"/>
    <property type="molecule type" value="Genomic_DNA"/>
</dbReference>
<evidence type="ECO:0000313" key="5">
    <source>
        <dbReference type="Proteomes" id="UP001144280"/>
    </source>
</evidence>
<gene>
    <name evidence="4" type="ORF">Pa4123_40930</name>
</gene>
<keyword evidence="2" id="KW-0472">Membrane</keyword>
<feature type="region of interest" description="Disordered" evidence="1">
    <location>
        <begin position="1"/>
        <end position="35"/>
    </location>
</feature>
<keyword evidence="2" id="KW-0812">Transmembrane</keyword>
<dbReference type="Gene3D" id="3.90.1210.10">
    <property type="entry name" value="Antifreeze-like/N-acetylneuraminic acid synthase C-terminal domain"/>
    <property type="match status" value="1"/>
</dbReference>
<keyword evidence="5" id="KW-1185">Reference proteome</keyword>
<dbReference type="CDD" id="cd11614">
    <property type="entry name" value="SAF_CpaB_FlgA_like"/>
    <property type="match status" value="1"/>
</dbReference>
<evidence type="ECO:0000256" key="1">
    <source>
        <dbReference type="SAM" id="MobiDB-lite"/>
    </source>
</evidence>
<accession>A0ABQ5QW72</accession>
<feature type="domain" description="SAF" evidence="3">
    <location>
        <begin position="72"/>
        <end position="134"/>
    </location>
</feature>
<feature type="transmembrane region" description="Helical" evidence="2">
    <location>
        <begin position="47"/>
        <end position="68"/>
    </location>
</feature>
<dbReference type="Proteomes" id="UP001144280">
    <property type="component" value="Unassembled WGS sequence"/>
</dbReference>
<name>A0ABQ5QW72_9ACTN</name>
<protein>
    <recommendedName>
        <fullName evidence="3">SAF domain-containing protein</fullName>
    </recommendedName>
</protein>
<keyword evidence="2" id="KW-1133">Transmembrane helix</keyword>
<organism evidence="4 5">
    <name type="scientific">Phytohabitans aurantiacus</name>
    <dbReference type="NCBI Taxonomy" id="3016789"/>
    <lineage>
        <taxon>Bacteria</taxon>
        <taxon>Bacillati</taxon>
        <taxon>Actinomycetota</taxon>
        <taxon>Actinomycetes</taxon>
        <taxon>Micromonosporales</taxon>
        <taxon>Micromonosporaceae</taxon>
    </lineage>
</organism>
<dbReference type="RefSeq" id="WP_281898044.1">
    <property type="nucleotide sequence ID" value="NZ_BSDI01000019.1"/>
</dbReference>
<evidence type="ECO:0000259" key="3">
    <source>
        <dbReference type="SMART" id="SM00858"/>
    </source>
</evidence>